<evidence type="ECO:0000313" key="1">
    <source>
        <dbReference type="EMBL" id="MBL4929294.1"/>
    </source>
</evidence>
<evidence type="ECO:0000313" key="2">
    <source>
        <dbReference type="Proteomes" id="UP000619033"/>
    </source>
</evidence>
<dbReference type="AlphaFoldDB" id="A0A8J7MXF2"/>
<sequence>MDPTEFLPQIAALSPDQAAALARDAGLVAHVLPAPQDLARLAAAARAIAASLGRGAPGVLLVTAAQAATADALAPHLLSYDRIHALAPLAGGSGLIRPASSAVTPLPAATSLLALLIEAPPPA</sequence>
<reference evidence="1" key="1">
    <citation type="submission" date="2021-01" db="EMBL/GenBank/DDBJ databases">
        <title>Genome seq and assembly of Tabrizicola sp. KVB23.</title>
        <authorList>
            <person name="Chhetri G."/>
        </authorList>
    </citation>
    <scope>NUCLEOTIDE SEQUENCE</scope>
    <source>
        <strain evidence="1">KVB23</strain>
    </source>
</reference>
<accession>A0A8J7MXF2</accession>
<dbReference type="EMBL" id="JAESVP010000007">
    <property type="protein sequence ID" value="MBL4929294.1"/>
    <property type="molecule type" value="Genomic_DNA"/>
</dbReference>
<protein>
    <submittedName>
        <fullName evidence="1">Uncharacterized protein</fullName>
    </submittedName>
</protein>
<dbReference type="Proteomes" id="UP000619033">
    <property type="component" value="Unassembled WGS sequence"/>
</dbReference>
<proteinExistence type="predicted"/>
<organism evidence="1 2">
    <name type="scientific">Fuscibacter oryzae</name>
    <dbReference type="NCBI Taxonomy" id="2803939"/>
    <lineage>
        <taxon>Bacteria</taxon>
        <taxon>Pseudomonadati</taxon>
        <taxon>Pseudomonadota</taxon>
        <taxon>Alphaproteobacteria</taxon>
        <taxon>Rhodobacterales</taxon>
        <taxon>Paracoccaceae</taxon>
        <taxon>Fuscibacter</taxon>
    </lineage>
</organism>
<name>A0A8J7MXF2_9RHOB</name>
<keyword evidence="2" id="KW-1185">Reference proteome</keyword>
<dbReference type="RefSeq" id="WP_202661831.1">
    <property type="nucleotide sequence ID" value="NZ_JAESVP010000007.1"/>
</dbReference>
<comment type="caution">
    <text evidence="1">The sequence shown here is derived from an EMBL/GenBank/DDBJ whole genome shotgun (WGS) entry which is preliminary data.</text>
</comment>
<gene>
    <name evidence="1" type="ORF">JI744_14385</name>
</gene>